<reference evidence="1" key="1">
    <citation type="journal article" date="2021" name="Proc. Natl. Acad. Sci. U.S.A.">
        <title>A Catalog of Tens of Thousands of Viruses from Human Metagenomes Reveals Hidden Associations with Chronic Diseases.</title>
        <authorList>
            <person name="Tisza M.J."/>
            <person name="Buck C.B."/>
        </authorList>
    </citation>
    <scope>NUCLEOTIDE SEQUENCE</scope>
    <source>
        <strain evidence="1">CtAkS7</strain>
    </source>
</reference>
<organism evidence="1">
    <name type="scientific">Siphoviridae sp. ctAkS7</name>
    <dbReference type="NCBI Taxonomy" id="2827798"/>
    <lineage>
        <taxon>Viruses</taxon>
        <taxon>Duplodnaviria</taxon>
        <taxon>Heunggongvirae</taxon>
        <taxon>Uroviricota</taxon>
        <taxon>Caudoviricetes</taxon>
    </lineage>
</organism>
<dbReference type="EMBL" id="BK032698">
    <property type="protein sequence ID" value="DAF55733.1"/>
    <property type="molecule type" value="Genomic_DNA"/>
</dbReference>
<evidence type="ECO:0000313" key="1">
    <source>
        <dbReference type="EMBL" id="DAF55733.1"/>
    </source>
</evidence>
<accession>A0A8S5SXE1</accession>
<protein>
    <submittedName>
        <fullName evidence="1">Uncharacterized protein</fullName>
    </submittedName>
</protein>
<proteinExistence type="predicted"/>
<sequence>MAYTGHKKKEMANGQNIVDWIMPTIIQESQFYGRIPIPSREQVALVVRALRMHPLLEYASKYDFSELSKPDEVTKFFPTISSIGRFFRDAPQEILDKYAMEHGDD</sequence>
<name>A0A8S5SXE1_9CAUD</name>